<dbReference type="InterPro" id="IPR036388">
    <property type="entry name" value="WH-like_DNA-bd_sf"/>
</dbReference>
<organism evidence="3 4">
    <name type="scientific">Oceanobacter antarcticus</name>
    <dbReference type="NCBI Taxonomy" id="3133425"/>
    <lineage>
        <taxon>Bacteria</taxon>
        <taxon>Pseudomonadati</taxon>
        <taxon>Pseudomonadota</taxon>
        <taxon>Gammaproteobacteria</taxon>
        <taxon>Oceanospirillales</taxon>
        <taxon>Oceanospirillaceae</taxon>
        <taxon>Oceanobacter</taxon>
    </lineage>
</organism>
<dbReference type="Proteomes" id="UP001620597">
    <property type="component" value="Unassembled WGS sequence"/>
</dbReference>
<evidence type="ECO:0000313" key="4">
    <source>
        <dbReference type="Proteomes" id="UP001620597"/>
    </source>
</evidence>
<comment type="caution">
    <text evidence="3">The sequence shown here is derived from an EMBL/GenBank/DDBJ whole genome shotgun (WGS) entry which is preliminary data.</text>
</comment>
<dbReference type="SMART" id="SM00316">
    <property type="entry name" value="S1"/>
    <property type="match status" value="2"/>
</dbReference>
<dbReference type="RefSeq" id="WP_416207267.1">
    <property type="nucleotide sequence ID" value="NZ_JBBKTX010000030.1"/>
</dbReference>
<dbReference type="InterPro" id="IPR003029">
    <property type="entry name" value="S1_domain"/>
</dbReference>
<dbReference type="Gene3D" id="2.40.50.140">
    <property type="entry name" value="Nucleic acid-binding proteins"/>
    <property type="match status" value="2"/>
</dbReference>
<feature type="compositionally biased region" description="Basic residues" evidence="1">
    <location>
        <begin position="357"/>
        <end position="375"/>
    </location>
</feature>
<dbReference type="Pfam" id="PF17783">
    <property type="entry name" value="WHD_CvfB"/>
    <property type="match status" value="1"/>
</dbReference>
<dbReference type="InterPro" id="IPR040764">
    <property type="entry name" value="CvfB_WH"/>
</dbReference>
<feature type="domain" description="S1 motif" evidence="2">
    <location>
        <begin position="154"/>
        <end position="216"/>
    </location>
</feature>
<gene>
    <name evidence="3" type="ORF">WG929_18480</name>
</gene>
<dbReference type="EMBL" id="JBBKTX010000030">
    <property type="protein sequence ID" value="MFK4754398.1"/>
    <property type="molecule type" value="Genomic_DNA"/>
</dbReference>
<dbReference type="PANTHER" id="PTHR37296">
    <property type="entry name" value="CONSERVED VIRULENCE FACTOR B"/>
    <property type="match status" value="1"/>
</dbReference>
<evidence type="ECO:0000256" key="1">
    <source>
        <dbReference type="SAM" id="MobiDB-lite"/>
    </source>
</evidence>
<dbReference type="Gene3D" id="1.10.10.10">
    <property type="entry name" value="Winged helix-like DNA-binding domain superfamily/Winged helix DNA-binding domain"/>
    <property type="match status" value="1"/>
</dbReference>
<protein>
    <submittedName>
        <fullName evidence="3">S1-like domain-containing RNA-binding protein</fullName>
    </submittedName>
</protein>
<dbReference type="Pfam" id="PF13509">
    <property type="entry name" value="S1_2"/>
    <property type="match status" value="1"/>
</dbReference>
<dbReference type="PANTHER" id="PTHR37296:SF1">
    <property type="entry name" value="CONSERVED VIRULENCE FACTOR B"/>
    <property type="match status" value="1"/>
</dbReference>
<dbReference type="InterPro" id="IPR014464">
    <property type="entry name" value="CvfB_fam"/>
</dbReference>
<feature type="domain" description="S1 motif" evidence="2">
    <location>
        <begin position="3"/>
        <end position="64"/>
    </location>
</feature>
<feature type="region of interest" description="Disordered" evidence="1">
    <location>
        <begin position="296"/>
        <end position="375"/>
    </location>
</feature>
<name>A0ABW8NN28_9GAMM</name>
<accession>A0ABW8NN28</accession>
<proteinExistence type="predicted"/>
<keyword evidence="4" id="KW-1185">Reference proteome</keyword>
<sequence>MLQAGLFHTLTVIDQQPQGMYLDDGFAGKVLLPNRQVPEGTVIGDSLTVFVYLDSEDRIIATLQRPRIQLKQAACLEAVDINNTGAFLDWGLPKDLFVPFAEQQQRMEQGKSYVVYLTEDNTGRLIGSAKLNRFIKDQAIANTIYNKDAEPPLKTGDAVKLLIAQRTDLGYKAIINHQWWGLLHNDDIRTAVRIGMKLDGFVRKVREDGKVDLSLERIGHHRADGLAERIMKKLQDKGGVLHLSDSSPADLIEMHFGTSKRAFKMAIGKLYKERRILIEPDSIRINGDGTAIAVPASQRKHHKPRPVQQKAAVQSQPDTDKPRQHVPLAPQPQVDHDSASKEPVTEAHAPKAPPVKKVFHSNRKPRASTMKLKKD</sequence>
<feature type="compositionally biased region" description="Basic and acidic residues" evidence="1">
    <location>
        <begin position="334"/>
        <end position="349"/>
    </location>
</feature>
<evidence type="ECO:0000313" key="3">
    <source>
        <dbReference type="EMBL" id="MFK4754398.1"/>
    </source>
</evidence>
<dbReference type="InterPro" id="IPR012340">
    <property type="entry name" value="NA-bd_OB-fold"/>
</dbReference>
<dbReference type="InterPro" id="IPR039566">
    <property type="entry name" value="CvfB_S1_st"/>
</dbReference>
<evidence type="ECO:0000259" key="2">
    <source>
        <dbReference type="SMART" id="SM00316"/>
    </source>
</evidence>
<reference evidence="3 4" key="1">
    <citation type="submission" date="2024-03" db="EMBL/GenBank/DDBJ databases">
        <title>High-quality draft genome sequence of Oceanobacter sp. wDCs-4.</title>
        <authorList>
            <person name="Dong C."/>
        </authorList>
    </citation>
    <scope>NUCLEOTIDE SEQUENCE [LARGE SCALE GENOMIC DNA]</scope>
    <source>
        <strain evidence="4">wDCs-4</strain>
    </source>
</reference>